<sequence length="151" mass="16476">MSITDLTELTRNLEHVALVQLYLQHFEAGFLAGSFDAIPGKEITLKVGKQSLTTTSYAVLADERFQKWQEATVQAVQDFTVDETKVASRENCADLTPEMFALLAAKARESRGVPDARKKARRKETAQAQTPVGAVPTQGEVPGAQRELAAS</sequence>
<accession>A0ABP9XH84</accession>
<gene>
    <name evidence="2" type="ORF">Dalu01_02328</name>
</gene>
<protein>
    <submittedName>
        <fullName evidence="2">Uncharacterized protein</fullName>
    </submittedName>
</protein>
<evidence type="ECO:0000313" key="2">
    <source>
        <dbReference type="EMBL" id="GAA5533920.1"/>
    </source>
</evidence>
<proteinExistence type="predicted"/>
<comment type="caution">
    <text evidence="2">The sequence shown here is derived from an EMBL/GenBank/DDBJ whole genome shotgun (WGS) entry which is preliminary data.</text>
</comment>
<keyword evidence="3" id="KW-1185">Reference proteome</keyword>
<evidence type="ECO:0000313" key="3">
    <source>
        <dbReference type="Proteomes" id="UP001404956"/>
    </source>
</evidence>
<name>A0ABP9XH84_9DEIO</name>
<dbReference type="EMBL" id="BAABRV010000005">
    <property type="protein sequence ID" value="GAA5533920.1"/>
    <property type="molecule type" value="Genomic_DNA"/>
</dbReference>
<reference evidence="2 3" key="1">
    <citation type="submission" date="2024-02" db="EMBL/GenBank/DDBJ databases">
        <title>Deinococcus aluminii NBRC 112889.</title>
        <authorList>
            <person name="Ichikawa N."/>
            <person name="Katano-Makiyama Y."/>
            <person name="Hidaka K."/>
        </authorList>
    </citation>
    <scope>NUCLEOTIDE SEQUENCE [LARGE SCALE GENOMIC DNA]</scope>
    <source>
        <strain evidence="2 3">NBRC 112889</strain>
    </source>
</reference>
<organism evidence="2 3">
    <name type="scientific">Deinococcus aluminii</name>
    <dbReference type="NCBI Taxonomy" id="1656885"/>
    <lineage>
        <taxon>Bacteria</taxon>
        <taxon>Thermotogati</taxon>
        <taxon>Deinococcota</taxon>
        <taxon>Deinococci</taxon>
        <taxon>Deinococcales</taxon>
        <taxon>Deinococcaceae</taxon>
        <taxon>Deinococcus</taxon>
    </lineage>
</organism>
<dbReference type="Proteomes" id="UP001404956">
    <property type="component" value="Unassembled WGS sequence"/>
</dbReference>
<dbReference type="RefSeq" id="WP_345454774.1">
    <property type="nucleotide sequence ID" value="NZ_BAABRV010000005.1"/>
</dbReference>
<evidence type="ECO:0000256" key="1">
    <source>
        <dbReference type="SAM" id="MobiDB-lite"/>
    </source>
</evidence>
<feature type="region of interest" description="Disordered" evidence="1">
    <location>
        <begin position="109"/>
        <end position="151"/>
    </location>
</feature>